<feature type="transmembrane region" description="Helical" evidence="1">
    <location>
        <begin position="99"/>
        <end position="119"/>
    </location>
</feature>
<comment type="caution">
    <text evidence="2">The sequence shown here is derived from an EMBL/GenBank/DDBJ whole genome shotgun (WGS) entry which is preliminary data.</text>
</comment>
<reference evidence="2" key="1">
    <citation type="submission" date="2020-10" db="EMBL/GenBank/DDBJ databases">
        <authorList>
            <person name="Gilroy R."/>
        </authorList>
    </citation>
    <scope>NUCLEOTIDE SEQUENCE</scope>
    <source>
        <strain evidence="2">ChiGjej1B1-24693</strain>
    </source>
</reference>
<protein>
    <submittedName>
        <fullName evidence="2">Uncharacterized protein</fullName>
    </submittedName>
</protein>
<gene>
    <name evidence="2" type="ORF">IAA98_11325</name>
</gene>
<sequence length="231" mass="24415">MTWRPGVDTAIAAVTLLLFWGCYWAGTTINEWILLVGIVVIGTAVPAWTVLHLRREGLSGLGIRRRFLVVSLVVSAVMGLGSAYQLITVAGELGVPVVPHLVANMLVLWEPLFVFGWLYLRWERAFGWLPAILLTGAGFTLQHVGAVPVAAAIGFGAFALAFAVAFALVRNLAVLWPLFYPVASGIGTLQAGFAMGWSSVVSGAVLLVVQVGVVSAIIIAAGRRGALTASH</sequence>
<feature type="transmembrane region" description="Helical" evidence="1">
    <location>
        <begin position="67"/>
        <end position="87"/>
    </location>
</feature>
<evidence type="ECO:0000313" key="3">
    <source>
        <dbReference type="Proteomes" id="UP000886842"/>
    </source>
</evidence>
<feature type="transmembrane region" description="Helical" evidence="1">
    <location>
        <begin position="7"/>
        <end position="26"/>
    </location>
</feature>
<accession>A0A9D1H053</accession>
<proteinExistence type="predicted"/>
<dbReference type="EMBL" id="DVLP01000332">
    <property type="protein sequence ID" value="HIT76168.1"/>
    <property type="molecule type" value="Genomic_DNA"/>
</dbReference>
<feature type="transmembrane region" description="Helical" evidence="1">
    <location>
        <begin position="178"/>
        <end position="197"/>
    </location>
</feature>
<feature type="transmembrane region" description="Helical" evidence="1">
    <location>
        <begin position="150"/>
        <end position="169"/>
    </location>
</feature>
<reference evidence="2" key="2">
    <citation type="journal article" date="2021" name="PeerJ">
        <title>Extensive microbial diversity within the chicken gut microbiome revealed by metagenomics and culture.</title>
        <authorList>
            <person name="Gilroy R."/>
            <person name="Ravi A."/>
            <person name="Getino M."/>
            <person name="Pursley I."/>
            <person name="Horton D.L."/>
            <person name="Alikhan N.F."/>
            <person name="Baker D."/>
            <person name="Gharbi K."/>
            <person name="Hall N."/>
            <person name="Watson M."/>
            <person name="Adriaenssens E.M."/>
            <person name="Foster-Nyarko E."/>
            <person name="Jarju S."/>
            <person name="Secka A."/>
            <person name="Antonio M."/>
            <person name="Oren A."/>
            <person name="Chaudhuri R.R."/>
            <person name="La Ragione R."/>
            <person name="Hildebrand F."/>
            <person name="Pallen M.J."/>
        </authorList>
    </citation>
    <scope>NUCLEOTIDE SEQUENCE</scope>
    <source>
        <strain evidence="2">ChiGjej1B1-24693</strain>
    </source>
</reference>
<dbReference type="AlphaFoldDB" id="A0A9D1H053"/>
<keyword evidence="1" id="KW-1133">Transmembrane helix</keyword>
<name>A0A9D1H053_9ACTN</name>
<organism evidence="2 3">
    <name type="scientific">Candidatus Avipropionibacterium avicola</name>
    <dbReference type="NCBI Taxonomy" id="2840701"/>
    <lineage>
        <taxon>Bacteria</taxon>
        <taxon>Bacillati</taxon>
        <taxon>Actinomycetota</taxon>
        <taxon>Actinomycetes</taxon>
        <taxon>Propionibacteriales</taxon>
        <taxon>Propionibacteriaceae</taxon>
        <taxon>Propionibacteriaceae incertae sedis</taxon>
        <taxon>Candidatus Avipropionibacterium</taxon>
    </lineage>
</organism>
<feature type="transmembrane region" description="Helical" evidence="1">
    <location>
        <begin position="126"/>
        <end position="144"/>
    </location>
</feature>
<keyword evidence="1" id="KW-0472">Membrane</keyword>
<keyword evidence="1" id="KW-0812">Transmembrane</keyword>
<dbReference type="Proteomes" id="UP000886842">
    <property type="component" value="Unassembled WGS sequence"/>
</dbReference>
<evidence type="ECO:0000313" key="2">
    <source>
        <dbReference type="EMBL" id="HIT76168.1"/>
    </source>
</evidence>
<feature type="transmembrane region" description="Helical" evidence="1">
    <location>
        <begin position="203"/>
        <end position="222"/>
    </location>
</feature>
<feature type="transmembrane region" description="Helical" evidence="1">
    <location>
        <begin position="32"/>
        <end position="51"/>
    </location>
</feature>
<evidence type="ECO:0000256" key="1">
    <source>
        <dbReference type="SAM" id="Phobius"/>
    </source>
</evidence>